<feature type="region of interest" description="Disordered" evidence="2">
    <location>
        <begin position="446"/>
        <end position="596"/>
    </location>
</feature>
<dbReference type="Gene3D" id="1.25.40.10">
    <property type="entry name" value="Tetratricopeptide repeat domain"/>
    <property type="match status" value="1"/>
</dbReference>
<dbReference type="InterPro" id="IPR050768">
    <property type="entry name" value="UPF0353/GerABKA_families"/>
</dbReference>
<sequence length="628" mass="69862">MTEFQFIRPDLLWLLLPWLVISLLQWYKRASNKQSQIIAPHLAKVVLTEGEQTKSSHSSWLTSLILLLGILAAAGPSIEKQSVPVFTTKQARVLVMDMSYSMYSTDIAPNRLTQARFKTLDMLKQFNEGDTALVAYAQDAFIVSPLTSDVNTLENLVPSISPAIMPGKGANVLAGIDQAKNLLEQAGYPSGEIVLITDEVELEDAQDIHSMLSGTGYTLHVYGVGTAQGAPISVPEGGFLKDRYGQIVVPKLYADRLRSLAQRLGGKYATYSPDSSDIETFASNNTQDIETPKEPNETLWRVDAGKYLLFVIVPLALIAFRNNAVALSICALAFLPSQPTYAADWQSWFKNTDQKALSAYQEEDFEQATNAQNAALKGAALYKQGQYEQAAQALQHANTAIGQYNLGNALAHLGKLDEAVEAYEQALNLNPNLNQAQENKELLEQIKEQQSQQNQDQSNQDQNQQSSEQQQDNQQGEGQEQQQSSQQNGQNSESQDGQENESEQEQNEQSDQTNSSEQSEQQNQNSPELADKQSGKEEEQSQEQAEQKAAQQQAHPQQAEPQEGEQTQSLTPSQMRELTPEEKEKAQQLDQLLRRVPDDPAILLKNKMLLESRQRQQQRQPVGAEKSW</sequence>
<proteinExistence type="predicted"/>
<comment type="caution">
    <text evidence="4">The sequence shown here is derived from an EMBL/GenBank/DDBJ whole genome shotgun (WGS) entry which is preliminary data.</text>
</comment>
<feature type="repeat" description="TPR" evidence="1">
    <location>
        <begin position="400"/>
        <end position="433"/>
    </location>
</feature>
<dbReference type="PROSITE" id="PS50234">
    <property type="entry name" value="VWFA"/>
    <property type="match status" value="1"/>
</dbReference>
<dbReference type="SUPFAM" id="SSF48452">
    <property type="entry name" value="TPR-like"/>
    <property type="match status" value="1"/>
</dbReference>
<evidence type="ECO:0000313" key="4">
    <source>
        <dbReference type="EMBL" id="MDK2595300.1"/>
    </source>
</evidence>
<name>A0ABT7EJS3_9GAMM</name>
<feature type="compositionally biased region" description="Low complexity" evidence="2">
    <location>
        <begin position="449"/>
        <end position="495"/>
    </location>
</feature>
<feature type="compositionally biased region" description="Low complexity" evidence="2">
    <location>
        <begin position="509"/>
        <end position="526"/>
    </location>
</feature>
<keyword evidence="5" id="KW-1185">Reference proteome</keyword>
<dbReference type="RefSeq" id="WP_284137050.1">
    <property type="nucleotide sequence ID" value="NZ_JASJUT010000003.1"/>
</dbReference>
<gene>
    <name evidence="4" type="ORF">QNM18_09620</name>
</gene>
<dbReference type="EMBL" id="JASJUT010000003">
    <property type="protein sequence ID" value="MDK2595300.1"/>
    <property type="molecule type" value="Genomic_DNA"/>
</dbReference>
<dbReference type="PANTHER" id="PTHR22550">
    <property type="entry name" value="SPORE GERMINATION PROTEIN"/>
    <property type="match status" value="1"/>
</dbReference>
<dbReference type="Gene3D" id="3.40.50.410">
    <property type="entry name" value="von Willebrand factor, type A domain"/>
    <property type="match status" value="1"/>
</dbReference>
<dbReference type="Pfam" id="PF00515">
    <property type="entry name" value="TPR_1"/>
    <property type="match status" value="1"/>
</dbReference>
<feature type="compositionally biased region" description="Polar residues" evidence="2">
    <location>
        <begin position="567"/>
        <end position="576"/>
    </location>
</feature>
<dbReference type="PROSITE" id="PS50005">
    <property type="entry name" value="TPR"/>
    <property type="match status" value="1"/>
</dbReference>
<dbReference type="PROSITE" id="PS50293">
    <property type="entry name" value="TPR_REGION"/>
    <property type="match status" value="1"/>
</dbReference>
<dbReference type="InterPro" id="IPR011990">
    <property type="entry name" value="TPR-like_helical_dom_sf"/>
</dbReference>
<evidence type="ECO:0000259" key="3">
    <source>
        <dbReference type="PROSITE" id="PS50234"/>
    </source>
</evidence>
<feature type="region of interest" description="Disordered" evidence="2">
    <location>
        <begin position="608"/>
        <end position="628"/>
    </location>
</feature>
<keyword evidence="1" id="KW-0802">TPR repeat</keyword>
<evidence type="ECO:0000256" key="2">
    <source>
        <dbReference type="SAM" id="MobiDB-lite"/>
    </source>
</evidence>
<dbReference type="InterPro" id="IPR019734">
    <property type="entry name" value="TPR_rpt"/>
</dbReference>
<dbReference type="InterPro" id="IPR002035">
    <property type="entry name" value="VWF_A"/>
</dbReference>
<accession>A0ABT7EJS3</accession>
<dbReference type="Proteomes" id="UP001231915">
    <property type="component" value="Unassembled WGS sequence"/>
</dbReference>
<feature type="compositionally biased region" description="Basic and acidic residues" evidence="2">
    <location>
        <begin position="578"/>
        <end position="596"/>
    </location>
</feature>
<dbReference type="InterPro" id="IPR036465">
    <property type="entry name" value="vWFA_dom_sf"/>
</dbReference>
<evidence type="ECO:0000256" key="1">
    <source>
        <dbReference type="PROSITE-ProRule" id="PRU00339"/>
    </source>
</evidence>
<evidence type="ECO:0000313" key="5">
    <source>
        <dbReference type="Proteomes" id="UP001231915"/>
    </source>
</evidence>
<reference evidence="4 5" key="1">
    <citation type="submission" date="2023-05" db="EMBL/GenBank/DDBJ databases">
        <title>Pseudoalteromonas ardens sp. nov., Pseudoalteromonas obscura sp. nov., and Pseudoalteromonas umbrosa sp. nov., isolated from the coral Montipora capitata.</title>
        <authorList>
            <person name="Thomas E.M."/>
            <person name="Smith E.M."/>
            <person name="Papke E."/>
            <person name="Shlafstein M.D."/>
            <person name="Oline D.K."/>
            <person name="Videau P."/>
            <person name="Saw J.H."/>
            <person name="Strangman W.K."/>
            <person name="Ushijima B."/>
        </authorList>
    </citation>
    <scope>NUCLEOTIDE SEQUENCE [LARGE SCALE GENOMIC DNA]</scope>
    <source>
        <strain evidence="4 5">P94</strain>
    </source>
</reference>
<dbReference type="Pfam" id="PF13519">
    <property type="entry name" value="VWA_2"/>
    <property type="match status" value="1"/>
</dbReference>
<feature type="compositionally biased region" description="Low complexity" evidence="2">
    <location>
        <begin position="542"/>
        <end position="566"/>
    </location>
</feature>
<feature type="compositionally biased region" description="Acidic residues" evidence="2">
    <location>
        <begin position="496"/>
        <end position="508"/>
    </location>
</feature>
<protein>
    <submittedName>
        <fullName evidence="4">VWA domain-containing protein</fullName>
    </submittedName>
</protein>
<dbReference type="SUPFAM" id="SSF53300">
    <property type="entry name" value="vWA-like"/>
    <property type="match status" value="1"/>
</dbReference>
<feature type="domain" description="VWFA" evidence="3">
    <location>
        <begin position="91"/>
        <end position="289"/>
    </location>
</feature>
<organism evidence="4 5">
    <name type="scientific">Pseudoalteromonas obscura</name>
    <dbReference type="NCBI Taxonomy" id="3048491"/>
    <lineage>
        <taxon>Bacteria</taxon>
        <taxon>Pseudomonadati</taxon>
        <taxon>Pseudomonadota</taxon>
        <taxon>Gammaproteobacteria</taxon>
        <taxon>Alteromonadales</taxon>
        <taxon>Pseudoalteromonadaceae</taxon>
        <taxon>Pseudoalteromonas</taxon>
    </lineage>
</organism>
<feature type="compositionally biased region" description="Basic and acidic residues" evidence="2">
    <location>
        <begin position="529"/>
        <end position="539"/>
    </location>
</feature>
<dbReference type="PANTHER" id="PTHR22550:SF14">
    <property type="entry name" value="VWFA DOMAIN-CONTAINING PROTEIN"/>
    <property type="match status" value="1"/>
</dbReference>
<dbReference type="SMART" id="SM00028">
    <property type="entry name" value="TPR"/>
    <property type="match status" value="1"/>
</dbReference>